<dbReference type="AlphaFoldDB" id="A0A014P1W7"/>
<evidence type="ECO:0000313" key="3">
    <source>
        <dbReference type="EMBL" id="EXU95244.1"/>
    </source>
</evidence>
<reference evidence="3 4" key="1">
    <citation type="submission" date="2014-02" db="EMBL/GenBank/DDBJ databases">
        <title>The genome sequence of the entomopathogenic fungus Metarhizium robertsii ARSEF 2575.</title>
        <authorList>
            <person name="Giuliano Garisto Donzelli B."/>
            <person name="Roe B.A."/>
            <person name="Macmil S.L."/>
            <person name="Krasnoff S.B."/>
            <person name="Gibson D.M."/>
        </authorList>
    </citation>
    <scope>NUCLEOTIDE SEQUENCE [LARGE SCALE GENOMIC DNA]</scope>
    <source>
        <strain evidence="3 4">ARSEF 2575</strain>
    </source>
</reference>
<evidence type="ECO:0000256" key="1">
    <source>
        <dbReference type="SAM" id="Coils"/>
    </source>
</evidence>
<feature type="region of interest" description="Disordered" evidence="2">
    <location>
        <begin position="191"/>
        <end position="225"/>
    </location>
</feature>
<feature type="region of interest" description="Disordered" evidence="2">
    <location>
        <begin position="106"/>
        <end position="131"/>
    </location>
</feature>
<accession>A0A014P1W7</accession>
<keyword evidence="1" id="KW-0175">Coiled coil</keyword>
<sequence length="225" mass="25554">MNEHYCRDYTVENTCPSVYEVSAVKTCEYSFNLSYLRTVSIMGHHSKGKDKASKRLPDSSSKVQKLLDQVAQEQARYDQYYNEYADNAQRATAYQEQLDVEQGQLAQLSDSSDAAQRARGYVGDPEMGPEQEAYRRHNRRADFERSITTLQDSIQHYNRKAERASKKCSEKQKEIADLQAKLQSLAANPTFDTDKWFIPGTDRHPDFDEDGPTGSVSWAGAGPAY</sequence>
<protein>
    <submittedName>
        <fullName evidence="3">Ezrin/radixin/moesin family</fullName>
    </submittedName>
</protein>
<gene>
    <name evidence="3" type="ORF">X797_011680</name>
</gene>
<dbReference type="Proteomes" id="UP000030151">
    <property type="component" value="Unassembled WGS sequence"/>
</dbReference>
<evidence type="ECO:0000313" key="4">
    <source>
        <dbReference type="Proteomes" id="UP000030151"/>
    </source>
</evidence>
<dbReference type="HOGENOM" id="CLU_1230202_0_0_1"/>
<proteinExistence type="predicted"/>
<organism evidence="3 4">
    <name type="scientific">Metarhizium robertsii</name>
    <dbReference type="NCBI Taxonomy" id="568076"/>
    <lineage>
        <taxon>Eukaryota</taxon>
        <taxon>Fungi</taxon>
        <taxon>Dikarya</taxon>
        <taxon>Ascomycota</taxon>
        <taxon>Pezizomycotina</taxon>
        <taxon>Sordariomycetes</taxon>
        <taxon>Hypocreomycetidae</taxon>
        <taxon>Hypocreales</taxon>
        <taxon>Clavicipitaceae</taxon>
        <taxon>Metarhizium</taxon>
    </lineage>
</organism>
<dbReference type="Gene3D" id="1.10.287.1490">
    <property type="match status" value="1"/>
</dbReference>
<comment type="caution">
    <text evidence="3">The sequence shown here is derived from an EMBL/GenBank/DDBJ whole genome shotgun (WGS) entry which is preliminary data.</text>
</comment>
<feature type="coiled-coil region" evidence="1">
    <location>
        <begin position="147"/>
        <end position="188"/>
    </location>
</feature>
<dbReference type="EMBL" id="JELW01000091">
    <property type="protein sequence ID" value="EXU95244.1"/>
    <property type="molecule type" value="Genomic_DNA"/>
</dbReference>
<name>A0A014P1W7_9HYPO</name>
<dbReference type="SUPFAM" id="SSF57997">
    <property type="entry name" value="Tropomyosin"/>
    <property type="match status" value="1"/>
</dbReference>
<dbReference type="OrthoDB" id="10273373at2759"/>
<evidence type="ECO:0000256" key="2">
    <source>
        <dbReference type="SAM" id="MobiDB-lite"/>
    </source>
</evidence>